<sequence>MAEIDNSLNENDLDFKTKRVETYLKGYFDHLVEVEEGDGSNMQVQRWQKSNSKIKEEGIKDQVKSIKDMIKFLDLLIHEKSVIENKQDFEKGFVKMVIWFYGDYLESGIEKDVPPVTDGGVINMLDLYMVVNRIGCSNKISRNNKWVEVASKLGLPGGFDVKLRVCYMKYFDLIDCYYATIMGDKNLIGDQDQVDKVLVQKKFKIDQDEDKWEGWKGM</sequence>
<reference evidence="2" key="1">
    <citation type="journal article" date="2022" name="Mol. Ecol. Resour.">
        <title>The genomes of chicory, endive, great burdock and yacon provide insights into Asteraceae palaeo-polyploidization history and plant inulin production.</title>
        <authorList>
            <person name="Fan W."/>
            <person name="Wang S."/>
            <person name="Wang H."/>
            <person name="Wang A."/>
            <person name="Jiang F."/>
            <person name="Liu H."/>
            <person name="Zhao H."/>
            <person name="Xu D."/>
            <person name="Zhang Y."/>
        </authorList>
    </citation>
    <scope>NUCLEOTIDE SEQUENCE [LARGE SCALE GENOMIC DNA]</scope>
    <source>
        <strain evidence="2">cv. Yunnan</strain>
    </source>
</reference>
<gene>
    <name evidence="1" type="ORF">L1987_08822</name>
</gene>
<reference evidence="1 2" key="2">
    <citation type="journal article" date="2022" name="Mol. Ecol. Resour.">
        <title>The genomes of chicory, endive, great burdock and yacon provide insights into Asteraceae paleo-polyploidization history and plant inulin production.</title>
        <authorList>
            <person name="Fan W."/>
            <person name="Wang S."/>
            <person name="Wang H."/>
            <person name="Wang A."/>
            <person name="Jiang F."/>
            <person name="Liu H."/>
            <person name="Zhao H."/>
            <person name="Xu D."/>
            <person name="Zhang Y."/>
        </authorList>
    </citation>
    <scope>NUCLEOTIDE SEQUENCE [LARGE SCALE GENOMIC DNA]</scope>
    <source>
        <strain evidence="2">cv. Yunnan</strain>
        <tissue evidence="1">Leaves</tissue>
    </source>
</reference>
<organism evidence="1 2">
    <name type="scientific">Smallanthus sonchifolius</name>
    <dbReference type="NCBI Taxonomy" id="185202"/>
    <lineage>
        <taxon>Eukaryota</taxon>
        <taxon>Viridiplantae</taxon>
        <taxon>Streptophyta</taxon>
        <taxon>Embryophyta</taxon>
        <taxon>Tracheophyta</taxon>
        <taxon>Spermatophyta</taxon>
        <taxon>Magnoliopsida</taxon>
        <taxon>eudicotyledons</taxon>
        <taxon>Gunneridae</taxon>
        <taxon>Pentapetalae</taxon>
        <taxon>asterids</taxon>
        <taxon>campanulids</taxon>
        <taxon>Asterales</taxon>
        <taxon>Asteraceae</taxon>
        <taxon>Asteroideae</taxon>
        <taxon>Heliantheae alliance</taxon>
        <taxon>Millerieae</taxon>
        <taxon>Smallanthus</taxon>
    </lineage>
</organism>
<protein>
    <submittedName>
        <fullName evidence="1">Uncharacterized protein</fullName>
    </submittedName>
</protein>
<evidence type="ECO:0000313" key="1">
    <source>
        <dbReference type="EMBL" id="KAI3821258.1"/>
    </source>
</evidence>
<proteinExistence type="predicted"/>
<name>A0ACB9JL82_9ASTR</name>
<evidence type="ECO:0000313" key="2">
    <source>
        <dbReference type="Proteomes" id="UP001056120"/>
    </source>
</evidence>
<accession>A0ACB9JL82</accession>
<dbReference type="EMBL" id="CM042020">
    <property type="protein sequence ID" value="KAI3821258.1"/>
    <property type="molecule type" value="Genomic_DNA"/>
</dbReference>
<comment type="caution">
    <text evidence="1">The sequence shown here is derived from an EMBL/GenBank/DDBJ whole genome shotgun (WGS) entry which is preliminary data.</text>
</comment>
<keyword evidence="2" id="KW-1185">Reference proteome</keyword>
<dbReference type="Proteomes" id="UP001056120">
    <property type="component" value="Linkage Group LG03"/>
</dbReference>